<dbReference type="Pfam" id="PF24758">
    <property type="entry name" value="LRR_At5g56370"/>
    <property type="match status" value="1"/>
</dbReference>
<dbReference type="Proteomes" id="UP000596660">
    <property type="component" value="Unplaced"/>
</dbReference>
<evidence type="ECO:0000313" key="3">
    <source>
        <dbReference type="Proteomes" id="UP000596660"/>
    </source>
</evidence>
<dbReference type="SUPFAM" id="SSF52047">
    <property type="entry name" value="RNI-like"/>
    <property type="match status" value="1"/>
</dbReference>
<reference evidence="2" key="2">
    <citation type="submission" date="2021-03" db="UniProtKB">
        <authorList>
            <consortium name="EnsemblPlants"/>
        </authorList>
    </citation>
    <scope>IDENTIFICATION</scope>
</reference>
<dbReference type="PANTHER" id="PTHR31900">
    <property type="entry name" value="F-BOX/RNI SUPERFAMILY PROTEIN-RELATED"/>
    <property type="match status" value="1"/>
</dbReference>
<accession>A0A803LIC2</accession>
<name>A0A803LIC2_CHEQI</name>
<feature type="domain" description="F-box/LRR-repeat protein 15/At3g58940/PEG3-like LRR" evidence="1">
    <location>
        <begin position="42"/>
        <end position="143"/>
    </location>
</feature>
<dbReference type="InterPro" id="IPR055411">
    <property type="entry name" value="LRR_FXL15/At3g58940/PEG3-like"/>
</dbReference>
<proteinExistence type="predicted"/>
<protein>
    <recommendedName>
        <fullName evidence="1">F-box/LRR-repeat protein 15/At3g58940/PEG3-like LRR domain-containing protein</fullName>
    </recommendedName>
</protein>
<dbReference type="AlphaFoldDB" id="A0A803LIC2"/>
<reference evidence="2" key="1">
    <citation type="journal article" date="2017" name="Nature">
        <title>The genome of Chenopodium quinoa.</title>
        <authorList>
            <person name="Jarvis D.E."/>
            <person name="Ho Y.S."/>
            <person name="Lightfoot D.J."/>
            <person name="Schmoeckel S.M."/>
            <person name="Li B."/>
            <person name="Borm T.J.A."/>
            <person name="Ohyanagi H."/>
            <person name="Mineta K."/>
            <person name="Michell C.T."/>
            <person name="Saber N."/>
            <person name="Kharbatia N.M."/>
            <person name="Rupper R.R."/>
            <person name="Sharp A.R."/>
            <person name="Dally N."/>
            <person name="Boughton B.A."/>
            <person name="Woo Y.H."/>
            <person name="Gao G."/>
            <person name="Schijlen E.G.W.M."/>
            <person name="Guo X."/>
            <person name="Momin A.A."/>
            <person name="Negrao S."/>
            <person name="Al-Babili S."/>
            <person name="Gehring C."/>
            <person name="Roessner U."/>
            <person name="Jung C."/>
            <person name="Murphy K."/>
            <person name="Arold S.T."/>
            <person name="Gojobori T."/>
            <person name="van der Linden C.G."/>
            <person name="van Loo E.N."/>
            <person name="Jellen E.N."/>
            <person name="Maughan P.J."/>
            <person name="Tester M."/>
        </authorList>
    </citation>
    <scope>NUCLEOTIDE SEQUENCE [LARGE SCALE GENOMIC DNA]</scope>
    <source>
        <strain evidence="2">cv. PI 614886</strain>
    </source>
</reference>
<dbReference type="EnsemblPlants" id="AUR62013719-RA">
    <property type="protein sequence ID" value="AUR62013719-RA:cds"/>
    <property type="gene ID" value="AUR62013719"/>
</dbReference>
<keyword evidence="3" id="KW-1185">Reference proteome</keyword>
<dbReference type="Gramene" id="AUR62013719-RA">
    <property type="protein sequence ID" value="AUR62013719-RA:cds"/>
    <property type="gene ID" value="AUR62013719"/>
</dbReference>
<dbReference type="PANTHER" id="PTHR31900:SF27">
    <property type="entry name" value="FBD DOMAIN-CONTAINING PROTEIN"/>
    <property type="match status" value="1"/>
</dbReference>
<dbReference type="InterPro" id="IPR032675">
    <property type="entry name" value="LRR_dom_sf"/>
</dbReference>
<dbReference type="InterPro" id="IPR050232">
    <property type="entry name" value="FBL13/AtMIF1-like"/>
</dbReference>
<sequence length="302" mass="34671">MEFADTYYTISKHRPDGCVKACFPDLKSTQINAWISFAITRISLKELDLQIRIREPGELPPAIFMCETLEVLKIDVNLGLDQASTMPSFRLPDLKLLYLFGTIINDHGFLPRLISSCPLLEDLRVEVFWTLNISSLSLRSGSLPIQHSITNMDHLVEAELTIGSFMRVLGPTTHPLQIMLSLIKVFNNVQYLSLDVICTQQFEFRGVEDKLPVFDNLKYLELGYFYNSWDNVVLAFLNHSPVLETLVFPGAAVCMKSCLVLVARGHSRNKSFSRVSHLKRIEIDEYYGKELEDMLWCWRNWS</sequence>
<dbReference type="OMA" id="THIELGY"/>
<evidence type="ECO:0000259" key="1">
    <source>
        <dbReference type="Pfam" id="PF24758"/>
    </source>
</evidence>
<dbReference type="Gene3D" id="3.80.10.10">
    <property type="entry name" value="Ribonuclease Inhibitor"/>
    <property type="match status" value="1"/>
</dbReference>
<evidence type="ECO:0000313" key="2">
    <source>
        <dbReference type="EnsemblPlants" id="AUR62013719-RA:cds"/>
    </source>
</evidence>
<organism evidence="2 3">
    <name type="scientific">Chenopodium quinoa</name>
    <name type="common">Quinoa</name>
    <dbReference type="NCBI Taxonomy" id="63459"/>
    <lineage>
        <taxon>Eukaryota</taxon>
        <taxon>Viridiplantae</taxon>
        <taxon>Streptophyta</taxon>
        <taxon>Embryophyta</taxon>
        <taxon>Tracheophyta</taxon>
        <taxon>Spermatophyta</taxon>
        <taxon>Magnoliopsida</taxon>
        <taxon>eudicotyledons</taxon>
        <taxon>Gunneridae</taxon>
        <taxon>Pentapetalae</taxon>
        <taxon>Caryophyllales</taxon>
        <taxon>Chenopodiaceae</taxon>
        <taxon>Chenopodioideae</taxon>
        <taxon>Atripliceae</taxon>
        <taxon>Chenopodium</taxon>
    </lineage>
</organism>